<evidence type="ECO:0000313" key="1">
    <source>
        <dbReference type="EMBL" id="OAM27050.1"/>
    </source>
</evidence>
<dbReference type="RefSeq" id="WP_067593373.1">
    <property type="nucleotide sequence ID" value="NZ_LXSL01000026.1"/>
</dbReference>
<organism evidence="1 2">
    <name type="scientific">Eikenella longinqua</name>
    <dbReference type="NCBI Taxonomy" id="1795827"/>
    <lineage>
        <taxon>Bacteria</taxon>
        <taxon>Pseudomonadati</taxon>
        <taxon>Pseudomonadota</taxon>
        <taxon>Betaproteobacteria</taxon>
        <taxon>Neisseriales</taxon>
        <taxon>Neisseriaceae</taxon>
        <taxon>Eikenella</taxon>
    </lineage>
</organism>
<dbReference type="Proteomes" id="UP000077885">
    <property type="component" value="Unassembled WGS sequence"/>
</dbReference>
<keyword evidence="2" id="KW-1185">Reference proteome</keyword>
<proteinExistence type="predicted"/>
<name>A0A1A9RXD4_9NEIS</name>
<dbReference type="EMBL" id="LXSL01000026">
    <property type="protein sequence ID" value="OAM27050.1"/>
    <property type="molecule type" value="Genomic_DNA"/>
</dbReference>
<accession>A0A1A9RXD4</accession>
<reference evidence="2" key="1">
    <citation type="submission" date="2016-05" db="EMBL/GenBank/DDBJ databases">
        <title>Draft genome of Corynebacterium afermentans subsp. afermentans LCDC 88199T.</title>
        <authorList>
            <person name="Bernier A.-M."/>
            <person name="Bernard K."/>
        </authorList>
    </citation>
    <scope>NUCLEOTIDE SEQUENCE [LARGE SCALE GENOMIC DNA]</scope>
    <source>
        <strain evidence="2">NML02-A-017</strain>
    </source>
</reference>
<gene>
    <name evidence="1" type="ORF">A7P95_07370</name>
</gene>
<dbReference type="STRING" id="1795827.A7P95_07370"/>
<evidence type="ECO:0000313" key="2">
    <source>
        <dbReference type="Proteomes" id="UP000077885"/>
    </source>
</evidence>
<dbReference type="AlphaFoldDB" id="A0A1A9RXD4"/>
<dbReference type="OrthoDB" id="8613944at2"/>
<comment type="caution">
    <text evidence="1">The sequence shown here is derived from an EMBL/GenBank/DDBJ whole genome shotgun (WGS) entry which is preliminary data.</text>
</comment>
<protein>
    <submittedName>
        <fullName evidence="1">Uncharacterized protein</fullName>
    </submittedName>
</protein>
<sequence>MTTATLAVQYCDEIIRHAGELKYSLIGVRPGFYLIPEKTAVIPQLCLCITYHIPITCQGFVPGARIHIDILRNKTEVTWTLDMVPEASENTEGHDSLNGVLMQTMLNFPVSNQDLIHARLRVGDNVLIESNQPLKIMDMQSFADESPTLKPTSF</sequence>